<dbReference type="Gene3D" id="3.90.950.20">
    <property type="entry name" value="CinA-like"/>
    <property type="match status" value="1"/>
</dbReference>
<dbReference type="SUPFAM" id="SSF142433">
    <property type="entry name" value="CinA-like"/>
    <property type="match status" value="1"/>
</dbReference>
<dbReference type="InterPro" id="IPR036653">
    <property type="entry name" value="CinA-like_C"/>
</dbReference>
<name>A0ABV3ZIC8_9BACT</name>
<evidence type="ECO:0000259" key="1">
    <source>
        <dbReference type="Pfam" id="PF02464"/>
    </source>
</evidence>
<evidence type="ECO:0000313" key="2">
    <source>
        <dbReference type="EMBL" id="MEX6689652.1"/>
    </source>
</evidence>
<gene>
    <name evidence="2" type="ORF">QTN47_19260</name>
</gene>
<keyword evidence="3" id="KW-1185">Reference proteome</keyword>
<proteinExistence type="predicted"/>
<evidence type="ECO:0000313" key="3">
    <source>
        <dbReference type="Proteomes" id="UP001560573"/>
    </source>
</evidence>
<organism evidence="2 3">
    <name type="scientific">Danxiaibacter flavus</name>
    <dbReference type="NCBI Taxonomy" id="3049108"/>
    <lineage>
        <taxon>Bacteria</taxon>
        <taxon>Pseudomonadati</taxon>
        <taxon>Bacteroidota</taxon>
        <taxon>Chitinophagia</taxon>
        <taxon>Chitinophagales</taxon>
        <taxon>Chitinophagaceae</taxon>
        <taxon>Danxiaibacter</taxon>
    </lineage>
</organism>
<accession>A0ABV3ZIC8</accession>
<feature type="domain" description="CinA C-terminal" evidence="1">
    <location>
        <begin position="8"/>
        <end position="107"/>
    </location>
</feature>
<sequence length="167" mass="18248">MMIYPIKLLNEIKDRLIHSQHTIAVAESVTSGHLQAAFSLADEATFFYQGGITAYNLGQKSRHLLVEPIHAVKNNCVSAPIACDMAINVSRLFVSHYGVGITGYAATIPEEGINDLFAFYAISLNGKIVHQAKITADKSSMLDAQLYYTEQVLNGLYSVLQANSNLV</sequence>
<dbReference type="Pfam" id="PF02464">
    <property type="entry name" value="CinA"/>
    <property type="match status" value="1"/>
</dbReference>
<reference evidence="2 3" key="1">
    <citation type="submission" date="2023-07" db="EMBL/GenBank/DDBJ databases">
        <authorList>
            <person name="Lian W.-H."/>
        </authorList>
    </citation>
    <scope>NUCLEOTIDE SEQUENCE [LARGE SCALE GENOMIC DNA]</scope>
    <source>
        <strain evidence="2 3">SYSU DXS3180</strain>
    </source>
</reference>
<protein>
    <submittedName>
        <fullName evidence="2">CinA family protein</fullName>
    </submittedName>
</protein>
<dbReference type="InterPro" id="IPR008136">
    <property type="entry name" value="CinA_C"/>
</dbReference>
<dbReference type="Proteomes" id="UP001560573">
    <property type="component" value="Unassembled WGS sequence"/>
</dbReference>
<comment type="caution">
    <text evidence="2">The sequence shown here is derived from an EMBL/GenBank/DDBJ whole genome shotgun (WGS) entry which is preliminary data.</text>
</comment>
<dbReference type="EMBL" id="JAULBC010000006">
    <property type="protein sequence ID" value="MEX6689652.1"/>
    <property type="molecule type" value="Genomic_DNA"/>
</dbReference>
<dbReference type="RefSeq" id="WP_369331059.1">
    <property type="nucleotide sequence ID" value="NZ_JAULBC010000006.1"/>
</dbReference>